<evidence type="ECO:0000256" key="2">
    <source>
        <dbReference type="ARBA" id="ARBA00008857"/>
    </source>
</evidence>
<evidence type="ECO:0000256" key="3">
    <source>
        <dbReference type="ARBA" id="ARBA00022908"/>
    </source>
</evidence>
<dbReference type="Pfam" id="PF14659">
    <property type="entry name" value="Phage_int_SAM_3"/>
    <property type="match status" value="1"/>
</dbReference>
<dbReference type="Gene3D" id="1.10.443.10">
    <property type="entry name" value="Intergrase catalytic core"/>
    <property type="match status" value="1"/>
</dbReference>
<comment type="similarity">
    <text evidence="2">Belongs to the 'phage' integrase family.</text>
</comment>
<dbReference type="SUPFAM" id="SSF56349">
    <property type="entry name" value="DNA breaking-rejoining enzymes"/>
    <property type="match status" value="1"/>
</dbReference>
<evidence type="ECO:0000256" key="4">
    <source>
        <dbReference type="ARBA" id="ARBA00023125"/>
    </source>
</evidence>
<dbReference type="PANTHER" id="PTHR30349:SF64">
    <property type="entry name" value="PROPHAGE INTEGRASE INTD-RELATED"/>
    <property type="match status" value="1"/>
</dbReference>
<evidence type="ECO:0000313" key="8">
    <source>
        <dbReference type="Proteomes" id="UP000247523"/>
    </source>
</evidence>
<accession>A0A318ER63</accession>
<dbReference type="EMBL" id="QICS01000019">
    <property type="protein sequence ID" value="PXV85134.1"/>
    <property type="molecule type" value="Genomic_DNA"/>
</dbReference>
<dbReference type="GO" id="GO:0003677">
    <property type="term" value="F:DNA binding"/>
    <property type="evidence" value="ECO:0007669"/>
    <property type="project" value="UniProtKB-KW"/>
</dbReference>
<dbReference type="InterPro" id="IPR010998">
    <property type="entry name" value="Integrase_recombinase_N"/>
</dbReference>
<name>A0A318ER63_9FIRM</name>
<evidence type="ECO:0000313" key="7">
    <source>
        <dbReference type="EMBL" id="PXV85134.1"/>
    </source>
</evidence>
<dbReference type="InterPro" id="IPR013762">
    <property type="entry name" value="Integrase-like_cat_sf"/>
</dbReference>
<gene>
    <name evidence="7" type="ORF">C8E03_11958</name>
</gene>
<feature type="domain" description="Tyr recombinase" evidence="6">
    <location>
        <begin position="193"/>
        <end position="381"/>
    </location>
</feature>
<dbReference type="CDD" id="cd01189">
    <property type="entry name" value="INT_ICEBs1_C_like"/>
    <property type="match status" value="1"/>
</dbReference>
<dbReference type="RefSeq" id="WP_110292005.1">
    <property type="nucleotide sequence ID" value="NZ_QICS01000019.1"/>
</dbReference>
<comment type="caution">
    <text evidence="7">The sequence shown here is derived from an EMBL/GenBank/DDBJ whole genome shotgun (WGS) entry which is preliminary data.</text>
</comment>
<proteinExistence type="inferred from homology"/>
<dbReference type="InterPro" id="IPR002104">
    <property type="entry name" value="Integrase_catalytic"/>
</dbReference>
<dbReference type="Pfam" id="PF00589">
    <property type="entry name" value="Phage_integrase"/>
    <property type="match status" value="1"/>
</dbReference>
<keyword evidence="3" id="KW-0229">DNA integration</keyword>
<evidence type="ECO:0000256" key="5">
    <source>
        <dbReference type="ARBA" id="ARBA00023172"/>
    </source>
</evidence>
<protein>
    <submittedName>
        <fullName evidence="7">Site-specific recombinase XerD</fullName>
    </submittedName>
</protein>
<keyword evidence="5" id="KW-0233">DNA recombination</keyword>
<dbReference type="GO" id="GO:0015074">
    <property type="term" value="P:DNA integration"/>
    <property type="evidence" value="ECO:0007669"/>
    <property type="project" value="UniProtKB-KW"/>
</dbReference>
<reference evidence="7 8" key="1">
    <citation type="submission" date="2018-05" db="EMBL/GenBank/DDBJ databases">
        <title>Genomic Encyclopedia of Type Strains, Phase IV (KMG-IV): sequencing the most valuable type-strain genomes for metagenomic binning, comparative biology and taxonomic classification.</title>
        <authorList>
            <person name="Goeker M."/>
        </authorList>
    </citation>
    <scope>NUCLEOTIDE SEQUENCE [LARGE SCALE GENOMIC DNA]</scope>
    <source>
        <strain evidence="7 8">DSM 28816</strain>
    </source>
</reference>
<dbReference type="PROSITE" id="PS51898">
    <property type="entry name" value="TYR_RECOMBINASE"/>
    <property type="match status" value="1"/>
</dbReference>
<dbReference type="Proteomes" id="UP000247523">
    <property type="component" value="Unassembled WGS sequence"/>
</dbReference>
<evidence type="ECO:0000259" key="6">
    <source>
        <dbReference type="PROSITE" id="PS51898"/>
    </source>
</evidence>
<dbReference type="Gene3D" id="1.10.150.130">
    <property type="match status" value="1"/>
</dbReference>
<dbReference type="InterPro" id="IPR050090">
    <property type="entry name" value="Tyrosine_recombinase_XerCD"/>
</dbReference>
<dbReference type="InterPro" id="IPR004107">
    <property type="entry name" value="Integrase_SAM-like_N"/>
</dbReference>
<keyword evidence="4" id="KW-0238">DNA-binding</keyword>
<dbReference type="PANTHER" id="PTHR30349">
    <property type="entry name" value="PHAGE INTEGRASE-RELATED"/>
    <property type="match status" value="1"/>
</dbReference>
<dbReference type="AlphaFoldDB" id="A0A318ER63"/>
<evidence type="ECO:0000256" key="1">
    <source>
        <dbReference type="ARBA" id="ARBA00003283"/>
    </source>
</evidence>
<dbReference type="InterPro" id="IPR011010">
    <property type="entry name" value="DNA_brk_join_enz"/>
</dbReference>
<sequence length="412" mass="48250">MKASIYQRDEDKKWVGQIELGRDNKGKRKRKVIYGGSKKEVEEKVNIVLYELQTDQYIGDSKDTLIEFLKDYHRICSGCDMWKSKYIYPDSAKWQKTTAELFKMYIDVHFEPYFQSTKLKDIKAITLDAFYNNKMSIERDYKIKQGNKMVTKKQKPLSINSVIKLNKFLKAAFNYAIVNDQLKKNPTSGVKLSSPEKFSPNVYDKDKFFKLLIAVRGEDEEIPVILGAGCGLRRGEMCGLTWDNIDFDKKVITIEKTQVRFNDNLEKMPKNETSKRTIIAPDYVIDTLRDYYERKNNPPKLENIITRWKPQSLSEMFSNLLKKHNLDQIRLHDLRHYNAVIMLHNGISDKVAAERLGHSNVSTLREVYQHVLKEMDEEAANKINESISFVNNKEKENKEETKEELKRSFKIV</sequence>
<comment type="function">
    <text evidence="1">Site-specific tyrosine recombinase, which acts by catalyzing the cutting and rejoining of the recombining DNA molecules.</text>
</comment>
<organism evidence="7 8">
    <name type="scientific">Lachnotalea glycerini</name>
    <dbReference type="NCBI Taxonomy" id="1763509"/>
    <lineage>
        <taxon>Bacteria</taxon>
        <taxon>Bacillati</taxon>
        <taxon>Bacillota</taxon>
        <taxon>Clostridia</taxon>
        <taxon>Lachnospirales</taxon>
        <taxon>Lachnospiraceae</taxon>
        <taxon>Lachnotalea</taxon>
    </lineage>
</organism>
<dbReference type="GO" id="GO:0006310">
    <property type="term" value="P:DNA recombination"/>
    <property type="evidence" value="ECO:0007669"/>
    <property type="project" value="UniProtKB-KW"/>
</dbReference>